<dbReference type="AlphaFoldDB" id="A0A5B9WD38"/>
<evidence type="ECO:0000256" key="4">
    <source>
        <dbReference type="ARBA" id="ARBA00023125"/>
    </source>
</evidence>
<dbReference type="GO" id="GO:0006352">
    <property type="term" value="P:DNA-templated transcription initiation"/>
    <property type="evidence" value="ECO:0007669"/>
    <property type="project" value="InterPro"/>
</dbReference>
<reference evidence="8 9" key="1">
    <citation type="submission" date="2019-08" db="EMBL/GenBank/DDBJ databases">
        <title>Deep-cultivation of Planctomycetes and their phenomic and genomic characterization uncovers novel biology.</title>
        <authorList>
            <person name="Wiegand S."/>
            <person name="Jogler M."/>
            <person name="Boedeker C."/>
            <person name="Pinto D."/>
            <person name="Vollmers J."/>
            <person name="Rivas-Marin E."/>
            <person name="Kohn T."/>
            <person name="Peeters S.H."/>
            <person name="Heuer A."/>
            <person name="Rast P."/>
            <person name="Oberbeckmann S."/>
            <person name="Bunk B."/>
            <person name="Jeske O."/>
            <person name="Meyerdierks A."/>
            <person name="Storesund J.E."/>
            <person name="Kallscheuer N."/>
            <person name="Luecker S."/>
            <person name="Lage O.M."/>
            <person name="Pohl T."/>
            <person name="Merkel B.J."/>
            <person name="Hornburger P."/>
            <person name="Mueller R.-W."/>
            <person name="Bruemmer F."/>
            <person name="Labrenz M."/>
            <person name="Spormann A.M."/>
            <person name="Op den Camp H."/>
            <person name="Overmann J."/>
            <person name="Amann R."/>
            <person name="Jetten M.S.M."/>
            <person name="Mascher T."/>
            <person name="Medema M.H."/>
            <person name="Devos D.P."/>
            <person name="Kaster A.-K."/>
            <person name="Ovreas L."/>
            <person name="Rohde M."/>
            <person name="Galperin M.Y."/>
            <person name="Jogler C."/>
        </authorList>
    </citation>
    <scope>NUCLEOTIDE SEQUENCE [LARGE SCALE GENOMIC DNA]</scope>
    <source>
        <strain evidence="8 9">OJF2</strain>
    </source>
</reference>
<dbReference type="PANTHER" id="PTHR43133:SF8">
    <property type="entry name" value="RNA POLYMERASE SIGMA FACTOR HI_1459-RELATED"/>
    <property type="match status" value="1"/>
</dbReference>
<dbReference type="InterPro" id="IPR013249">
    <property type="entry name" value="RNA_pol_sigma70_r4_t2"/>
</dbReference>
<dbReference type="InterPro" id="IPR036388">
    <property type="entry name" value="WH-like_DNA-bd_sf"/>
</dbReference>
<dbReference type="KEGG" id="agv:OJF2_70040"/>
<keyword evidence="2" id="KW-0805">Transcription regulation</keyword>
<dbReference type="InterPro" id="IPR014284">
    <property type="entry name" value="RNA_pol_sigma-70_dom"/>
</dbReference>
<evidence type="ECO:0000256" key="2">
    <source>
        <dbReference type="ARBA" id="ARBA00023015"/>
    </source>
</evidence>
<keyword evidence="5" id="KW-0804">Transcription</keyword>
<sequence>MSNPADQLYERLLVLRFQAGDEVAFAELVARYAPRLRYFLRKLLGDHHAAEDALQEAWLDVTRSISRLGDAGAFAAWVYRIARDRASRRLRRKGRVVATIDGEGPACEPSDDDPLLSAERAEAIHAALDRLSPEHREALVLRFLEGMSYEDMSRVVGRPTGTVRSRLHYARRALRDALEREGITP</sequence>
<comment type="similarity">
    <text evidence="1">Belongs to the sigma-70 factor family. ECF subfamily.</text>
</comment>
<evidence type="ECO:0000256" key="3">
    <source>
        <dbReference type="ARBA" id="ARBA00023082"/>
    </source>
</evidence>
<dbReference type="InterPro" id="IPR013325">
    <property type="entry name" value="RNA_pol_sigma_r2"/>
</dbReference>
<feature type="domain" description="RNA polymerase sigma factor 70 region 4 type 2" evidence="7">
    <location>
        <begin position="122"/>
        <end position="174"/>
    </location>
</feature>
<feature type="domain" description="RNA polymerase sigma-70 region 2" evidence="6">
    <location>
        <begin position="28"/>
        <end position="95"/>
    </location>
</feature>
<dbReference type="Pfam" id="PF08281">
    <property type="entry name" value="Sigma70_r4_2"/>
    <property type="match status" value="1"/>
</dbReference>
<keyword evidence="4" id="KW-0238">DNA-binding</keyword>
<dbReference type="PANTHER" id="PTHR43133">
    <property type="entry name" value="RNA POLYMERASE ECF-TYPE SIGMA FACTO"/>
    <property type="match status" value="1"/>
</dbReference>
<dbReference type="InterPro" id="IPR013324">
    <property type="entry name" value="RNA_pol_sigma_r3/r4-like"/>
</dbReference>
<evidence type="ECO:0000259" key="6">
    <source>
        <dbReference type="Pfam" id="PF04542"/>
    </source>
</evidence>
<keyword evidence="9" id="KW-1185">Reference proteome</keyword>
<dbReference type="EMBL" id="CP042997">
    <property type="protein sequence ID" value="QEH38403.1"/>
    <property type="molecule type" value="Genomic_DNA"/>
</dbReference>
<dbReference type="Gene3D" id="1.10.10.10">
    <property type="entry name" value="Winged helix-like DNA-binding domain superfamily/Winged helix DNA-binding domain"/>
    <property type="match status" value="1"/>
</dbReference>
<protein>
    <submittedName>
        <fullName evidence="8">ECF RNA polymerase sigma factor SigE</fullName>
    </submittedName>
</protein>
<evidence type="ECO:0000259" key="7">
    <source>
        <dbReference type="Pfam" id="PF08281"/>
    </source>
</evidence>
<name>A0A5B9WD38_9BACT</name>
<dbReference type="CDD" id="cd06171">
    <property type="entry name" value="Sigma70_r4"/>
    <property type="match status" value="1"/>
</dbReference>
<dbReference type="Proteomes" id="UP000324233">
    <property type="component" value="Chromosome"/>
</dbReference>
<organism evidence="8 9">
    <name type="scientific">Aquisphaera giovannonii</name>
    <dbReference type="NCBI Taxonomy" id="406548"/>
    <lineage>
        <taxon>Bacteria</taxon>
        <taxon>Pseudomonadati</taxon>
        <taxon>Planctomycetota</taxon>
        <taxon>Planctomycetia</taxon>
        <taxon>Isosphaerales</taxon>
        <taxon>Isosphaeraceae</taxon>
        <taxon>Aquisphaera</taxon>
    </lineage>
</organism>
<dbReference type="Pfam" id="PF04542">
    <property type="entry name" value="Sigma70_r2"/>
    <property type="match status" value="1"/>
</dbReference>
<dbReference type="OrthoDB" id="291047at2"/>
<dbReference type="SUPFAM" id="SSF88946">
    <property type="entry name" value="Sigma2 domain of RNA polymerase sigma factors"/>
    <property type="match status" value="1"/>
</dbReference>
<evidence type="ECO:0000256" key="5">
    <source>
        <dbReference type="ARBA" id="ARBA00023163"/>
    </source>
</evidence>
<dbReference type="GO" id="GO:0003677">
    <property type="term" value="F:DNA binding"/>
    <property type="evidence" value="ECO:0007669"/>
    <property type="project" value="UniProtKB-KW"/>
</dbReference>
<dbReference type="SUPFAM" id="SSF88659">
    <property type="entry name" value="Sigma3 and sigma4 domains of RNA polymerase sigma factors"/>
    <property type="match status" value="1"/>
</dbReference>
<evidence type="ECO:0000256" key="1">
    <source>
        <dbReference type="ARBA" id="ARBA00010641"/>
    </source>
</evidence>
<dbReference type="RefSeq" id="WP_148597847.1">
    <property type="nucleotide sequence ID" value="NZ_CP042997.1"/>
</dbReference>
<evidence type="ECO:0000313" key="8">
    <source>
        <dbReference type="EMBL" id="QEH38403.1"/>
    </source>
</evidence>
<proteinExistence type="inferred from homology"/>
<dbReference type="InterPro" id="IPR007627">
    <property type="entry name" value="RNA_pol_sigma70_r2"/>
</dbReference>
<dbReference type="GO" id="GO:0016987">
    <property type="term" value="F:sigma factor activity"/>
    <property type="evidence" value="ECO:0007669"/>
    <property type="project" value="UniProtKB-KW"/>
</dbReference>
<accession>A0A5B9WD38</accession>
<gene>
    <name evidence="8" type="primary">sigE_51</name>
    <name evidence="8" type="ORF">OJF2_70040</name>
</gene>
<keyword evidence="3" id="KW-0731">Sigma factor</keyword>
<evidence type="ECO:0000313" key="9">
    <source>
        <dbReference type="Proteomes" id="UP000324233"/>
    </source>
</evidence>
<dbReference type="InterPro" id="IPR039425">
    <property type="entry name" value="RNA_pol_sigma-70-like"/>
</dbReference>
<dbReference type="Gene3D" id="1.10.1740.10">
    <property type="match status" value="1"/>
</dbReference>
<dbReference type="NCBIfam" id="TIGR02937">
    <property type="entry name" value="sigma70-ECF"/>
    <property type="match status" value="1"/>
</dbReference>